<dbReference type="Proteomes" id="UP000325577">
    <property type="component" value="Linkage Group LG16"/>
</dbReference>
<name>A0A5J5B2Q3_9ASTE</name>
<evidence type="ECO:0000313" key="1">
    <source>
        <dbReference type="EMBL" id="KAA8536864.1"/>
    </source>
</evidence>
<proteinExistence type="predicted"/>
<dbReference type="EMBL" id="CM018039">
    <property type="protein sequence ID" value="KAA8536864.1"/>
    <property type="molecule type" value="Genomic_DNA"/>
</dbReference>
<evidence type="ECO:0000313" key="2">
    <source>
        <dbReference type="Proteomes" id="UP000325577"/>
    </source>
</evidence>
<dbReference type="AlphaFoldDB" id="A0A5J5B2Q3"/>
<sequence length="116" mass="12966">MACLLVSISLPIPPCSSKTLIEEIHTRRTALGRLLSPATSRTAMKLTAPNCSNRSIFPINMSCQHRIMRPWRHFYEPVSHCSNVSSSTHTIIYGFWVGPDVEDGSGFVEAFVNQIF</sequence>
<organism evidence="1 2">
    <name type="scientific">Nyssa sinensis</name>
    <dbReference type="NCBI Taxonomy" id="561372"/>
    <lineage>
        <taxon>Eukaryota</taxon>
        <taxon>Viridiplantae</taxon>
        <taxon>Streptophyta</taxon>
        <taxon>Embryophyta</taxon>
        <taxon>Tracheophyta</taxon>
        <taxon>Spermatophyta</taxon>
        <taxon>Magnoliopsida</taxon>
        <taxon>eudicotyledons</taxon>
        <taxon>Gunneridae</taxon>
        <taxon>Pentapetalae</taxon>
        <taxon>asterids</taxon>
        <taxon>Cornales</taxon>
        <taxon>Nyssaceae</taxon>
        <taxon>Nyssa</taxon>
    </lineage>
</organism>
<keyword evidence="2" id="KW-1185">Reference proteome</keyword>
<dbReference type="OrthoDB" id="1685715at2759"/>
<gene>
    <name evidence="1" type="ORF">F0562_029342</name>
</gene>
<accession>A0A5J5B2Q3</accession>
<reference evidence="1 2" key="1">
    <citation type="submission" date="2019-09" db="EMBL/GenBank/DDBJ databases">
        <title>A chromosome-level genome assembly of the Chinese tupelo Nyssa sinensis.</title>
        <authorList>
            <person name="Yang X."/>
            <person name="Kang M."/>
            <person name="Yang Y."/>
            <person name="Xiong H."/>
            <person name="Wang M."/>
            <person name="Zhang Z."/>
            <person name="Wang Z."/>
            <person name="Wu H."/>
            <person name="Ma T."/>
            <person name="Liu J."/>
            <person name="Xi Z."/>
        </authorList>
    </citation>
    <scope>NUCLEOTIDE SEQUENCE [LARGE SCALE GENOMIC DNA]</scope>
    <source>
        <strain evidence="1">J267</strain>
        <tissue evidence="1">Leaf</tissue>
    </source>
</reference>
<protein>
    <submittedName>
        <fullName evidence="1">Uncharacterized protein</fullName>
    </submittedName>
</protein>